<dbReference type="PANTHER" id="PTHR36174:SF1">
    <property type="entry name" value="LIPID II:GLYCINE GLYCYLTRANSFERASE"/>
    <property type="match status" value="1"/>
</dbReference>
<dbReference type="Gene3D" id="3.40.630.30">
    <property type="match status" value="1"/>
</dbReference>
<evidence type="ECO:0000259" key="1">
    <source>
        <dbReference type="Pfam" id="PF13480"/>
    </source>
</evidence>
<dbReference type="AlphaFoldDB" id="A0A381R7D3"/>
<sequence length="321" mass="37485">MITIDRYNNNFSDEWEKIVQHSNNGTLFHTRKFLSYHSKDRFIDHSLIFYKNNKPLSIFPAVETIASDKKVLVSHPGASMGSFVTPVDLSFSDALQLVNQLNIYIKKQKFSGIRITLPPIIYNKRKTNYIDYSLLRYGYKYEKREVSSILFLEDSIEENVNKFKPSHRQALRKAQRLGLVIKNSDDFNSFYNILKKNLKNRHNVNPTHTVDELLKLKKLFPKNILLHAAFLDNKMIGGVINFIANNNVILAFYISHDENYQEYRPINLLFYEILKDAINNNFKVFDFGIFTVNEEPNMGLAKFKENFGSSGIFRDTLAFHF</sequence>
<gene>
    <name evidence="2" type="ORF">METZ01_LOCUS40509</name>
</gene>
<dbReference type="EMBL" id="UINC01001735">
    <property type="protein sequence ID" value="SUZ87655.1"/>
    <property type="molecule type" value="Genomic_DNA"/>
</dbReference>
<dbReference type="InterPro" id="IPR038740">
    <property type="entry name" value="BioF2-like_GNAT_dom"/>
</dbReference>
<protein>
    <recommendedName>
        <fullName evidence="1">BioF2-like acetyltransferase domain-containing protein</fullName>
    </recommendedName>
</protein>
<dbReference type="InterPro" id="IPR050644">
    <property type="entry name" value="PG_Glycine_Bridge_Synth"/>
</dbReference>
<evidence type="ECO:0000313" key="2">
    <source>
        <dbReference type="EMBL" id="SUZ87655.1"/>
    </source>
</evidence>
<reference evidence="2" key="1">
    <citation type="submission" date="2018-05" db="EMBL/GenBank/DDBJ databases">
        <authorList>
            <person name="Lanie J.A."/>
            <person name="Ng W.-L."/>
            <person name="Kazmierczak K.M."/>
            <person name="Andrzejewski T.M."/>
            <person name="Davidsen T.M."/>
            <person name="Wayne K.J."/>
            <person name="Tettelin H."/>
            <person name="Glass J.I."/>
            <person name="Rusch D."/>
            <person name="Podicherti R."/>
            <person name="Tsui H.-C.T."/>
            <person name="Winkler M.E."/>
        </authorList>
    </citation>
    <scope>NUCLEOTIDE SEQUENCE</scope>
</reference>
<dbReference type="PANTHER" id="PTHR36174">
    <property type="entry name" value="LIPID II:GLYCINE GLYCYLTRANSFERASE"/>
    <property type="match status" value="1"/>
</dbReference>
<accession>A0A381R7D3</accession>
<dbReference type="SUPFAM" id="SSF55729">
    <property type="entry name" value="Acyl-CoA N-acyltransferases (Nat)"/>
    <property type="match status" value="1"/>
</dbReference>
<name>A0A381R7D3_9ZZZZ</name>
<dbReference type="Pfam" id="PF13480">
    <property type="entry name" value="Acetyltransf_6"/>
    <property type="match status" value="1"/>
</dbReference>
<proteinExistence type="predicted"/>
<organism evidence="2">
    <name type="scientific">marine metagenome</name>
    <dbReference type="NCBI Taxonomy" id="408172"/>
    <lineage>
        <taxon>unclassified sequences</taxon>
        <taxon>metagenomes</taxon>
        <taxon>ecological metagenomes</taxon>
    </lineage>
</organism>
<feature type="domain" description="BioF2-like acetyltransferase" evidence="1">
    <location>
        <begin position="163"/>
        <end position="289"/>
    </location>
</feature>
<dbReference type="InterPro" id="IPR016181">
    <property type="entry name" value="Acyl_CoA_acyltransferase"/>
</dbReference>